<evidence type="ECO:0000256" key="1">
    <source>
        <dbReference type="SAM" id="MobiDB-lite"/>
    </source>
</evidence>
<keyword evidence="3" id="KW-1185">Reference proteome</keyword>
<dbReference type="EMBL" id="BQNB010017920">
    <property type="protein sequence ID" value="GJT68674.1"/>
    <property type="molecule type" value="Genomic_DNA"/>
</dbReference>
<organism evidence="2 3">
    <name type="scientific">Tanacetum coccineum</name>
    <dbReference type="NCBI Taxonomy" id="301880"/>
    <lineage>
        <taxon>Eukaryota</taxon>
        <taxon>Viridiplantae</taxon>
        <taxon>Streptophyta</taxon>
        <taxon>Embryophyta</taxon>
        <taxon>Tracheophyta</taxon>
        <taxon>Spermatophyta</taxon>
        <taxon>Magnoliopsida</taxon>
        <taxon>eudicotyledons</taxon>
        <taxon>Gunneridae</taxon>
        <taxon>Pentapetalae</taxon>
        <taxon>asterids</taxon>
        <taxon>campanulids</taxon>
        <taxon>Asterales</taxon>
        <taxon>Asteraceae</taxon>
        <taxon>Asteroideae</taxon>
        <taxon>Anthemideae</taxon>
        <taxon>Anthemidinae</taxon>
        <taxon>Tanacetum</taxon>
    </lineage>
</organism>
<protein>
    <submittedName>
        <fullName evidence="2">Uncharacterized protein</fullName>
    </submittedName>
</protein>
<evidence type="ECO:0000313" key="3">
    <source>
        <dbReference type="Proteomes" id="UP001151760"/>
    </source>
</evidence>
<reference evidence="2" key="2">
    <citation type="submission" date="2022-01" db="EMBL/GenBank/DDBJ databases">
        <authorList>
            <person name="Yamashiro T."/>
            <person name="Shiraishi A."/>
            <person name="Satake H."/>
            <person name="Nakayama K."/>
        </authorList>
    </citation>
    <scope>NUCLEOTIDE SEQUENCE</scope>
</reference>
<name>A0ABQ5G0V7_9ASTR</name>
<proteinExistence type="predicted"/>
<evidence type="ECO:0000313" key="2">
    <source>
        <dbReference type="EMBL" id="GJT68674.1"/>
    </source>
</evidence>
<accession>A0ABQ5G0V7</accession>
<comment type="caution">
    <text evidence="2">The sequence shown here is derived from an EMBL/GenBank/DDBJ whole genome shotgun (WGS) entry which is preliminary data.</text>
</comment>
<gene>
    <name evidence="2" type="ORF">Tco_1020154</name>
</gene>
<sequence>MRAVCTIHGFGIALDEPTPVVAEPEADSLAIEELRSLQNDTAKDKEQEAEKPLGMQFAFLHINVFAVLPRRLPPDINVDHKPGSAVRQALPPDSRMSCSSQVS</sequence>
<reference evidence="2" key="1">
    <citation type="journal article" date="2022" name="Int. J. Mol. Sci.">
        <title>Draft Genome of Tanacetum Coccineum: Genomic Comparison of Closely Related Tanacetum-Family Plants.</title>
        <authorList>
            <person name="Yamashiro T."/>
            <person name="Shiraishi A."/>
            <person name="Nakayama K."/>
            <person name="Satake H."/>
        </authorList>
    </citation>
    <scope>NUCLEOTIDE SEQUENCE</scope>
</reference>
<dbReference type="Proteomes" id="UP001151760">
    <property type="component" value="Unassembled WGS sequence"/>
</dbReference>
<feature type="region of interest" description="Disordered" evidence="1">
    <location>
        <begin position="78"/>
        <end position="103"/>
    </location>
</feature>